<protein>
    <submittedName>
        <fullName evidence="1">Uncharacterized protein</fullName>
    </submittedName>
</protein>
<accession>A0A6J5NB02</accession>
<reference evidence="1" key="1">
    <citation type="submission" date="2020-04" db="EMBL/GenBank/DDBJ databases">
        <authorList>
            <person name="Chiriac C."/>
            <person name="Salcher M."/>
            <person name="Ghai R."/>
            <person name="Kavagutti S V."/>
        </authorList>
    </citation>
    <scope>NUCLEOTIDE SEQUENCE</scope>
</reference>
<gene>
    <name evidence="1" type="ORF">UFOVP674_58</name>
</gene>
<name>A0A6J5NB02_9CAUD</name>
<sequence length="81" mass="8954">MQLQRKLTQWTECVPEEMAKMSPAAIQYALADAKADILTMAKLLCEAGYPRRGTPEESQSIYDFAAKVQTLIPHADAVELG</sequence>
<evidence type="ECO:0000313" key="1">
    <source>
        <dbReference type="EMBL" id="CAB4156259.1"/>
    </source>
</evidence>
<dbReference type="EMBL" id="LR796630">
    <property type="protein sequence ID" value="CAB4156259.1"/>
    <property type="molecule type" value="Genomic_DNA"/>
</dbReference>
<organism evidence="1">
    <name type="scientific">uncultured Caudovirales phage</name>
    <dbReference type="NCBI Taxonomy" id="2100421"/>
    <lineage>
        <taxon>Viruses</taxon>
        <taxon>Duplodnaviria</taxon>
        <taxon>Heunggongvirae</taxon>
        <taxon>Uroviricota</taxon>
        <taxon>Caudoviricetes</taxon>
        <taxon>Peduoviridae</taxon>
        <taxon>Maltschvirus</taxon>
        <taxon>Maltschvirus maltsch</taxon>
    </lineage>
</organism>
<proteinExistence type="predicted"/>